<dbReference type="GO" id="GO:0004672">
    <property type="term" value="F:protein kinase activity"/>
    <property type="evidence" value="ECO:0007669"/>
    <property type="project" value="InterPro"/>
</dbReference>
<feature type="coiled-coil region" evidence="1">
    <location>
        <begin position="169"/>
        <end position="203"/>
    </location>
</feature>
<evidence type="ECO:0000313" key="4">
    <source>
        <dbReference type="Proteomes" id="UP001195483"/>
    </source>
</evidence>
<dbReference type="AlphaFoldDB" id="A0AAE0SIG6"/>
<dbReference type="Proteomes" id="UP001195483">
    <property type="component" value="Unassembled WGS sequence"/>
</dbReference>
<reference evidence="3" key="1">
    <citation type="journal article" date="2021" name="Genome Biol. Evol.">
        <title>A High-Quality Reference Genome for a Parasitic Bivalve with Doubly Uniparental Inheritance (Bivalvia: Unionida).</title>
        <authorList>
            <person name="Smith C.H."/>
        </authorList>
    </citation>
    <scope>NUCLEOTIDE SEQUENCE</scope>
    <source>
        <strain evidence="3">CHS0354</strain>
    </source>
</reference>
<dbReference type="InterPro" id="IPR011009">
    <property type="entry name" value="Kinase-like_dom_sf"/>
</dbReference>
<dbReference type="PANTHER" id="PTHR23257">
    <property type="entry name" value="SERINE-THREONINE PROTEIN KINASE"/>
    <property type="match status" value="1"/>
</dbReference>
<dbReference type="SUPFAM" id="SSF56112">
    <property type="entry name" value="Protein kinase-like (PK-like)"/>
    <property type="match status" value="1"/>
</dbReference>
<dbReference type="EMBL" id="JAEAOA010001195">
    <property type="protein sequence ID" value="KAK3592060.1"/>
    <property type="molecule type" value="Genomic_DNA"/>
</dbReference>
<dbReference type="GO" id="GO:0007165">
    <property type="term" value="P:signal transduction"/>
    <property type="evidence" value="ECO:0007669"/>
    <property type="project" value="TreeGrafter"/>
</dbReference>
<keyword evidence="1" id="KW-0175">Coiled coil</keyword>
<dbReference type="PROSITE" id="PS50011">
    <property type="entry name" value="PROTEIN_KINASE_DOM"/>
    <property type="match status" value="1"/>
</dbReference>
<sequence length="636" mass="73991">METGPSLPNYKMLKLLDKVSNAVARQGTELNQDSALFIINKWDLVDVSDDRKREMEHQVLIKLREVWSLIKPDNLYHTKVKLILDGLGTRPSSDQDRRNLQNRLSIFVKDTAKLMLEEQYLWLLNFLETAHAIVDLGKKWPESSMYRKDLKDKLDTYYIKLLKANEDVMAIMENENKARKKTAEQFQNQLKQNREILQKTEFKESDVPGIAIETNRSWSQRIDAIDMVICKMLAPVLADMKVVKDLSKDHQDKIGNLYEGVISVLDRFQSQMEAFTGSESYIVETGNHFGTIGPFVTALAIRALPRVVPFAFLAAPLATLPLVIMSFVEEYKEYKDEKESQNFNSYPEKRMYLKDRTEYILNKLSDCRIETLINSKIFIFFFGEAEHKRLQGQIKILLECVKELNSIDLQQNSEAQKRLKAIILHTLEAYAKDIIYNDIDQKDIEFVRDQRSDRIEIEGGQHRIFEGILTRLDEEIMVAIKEITCIRPDLSAEQSRSDLPQNIDIYREPFFLRQLSRKGDECPNFIKFYGSCFIVSENMYKLWLVMERCLLSLKNVIHKQMTLSKRSMFIKFALDAARGLKFLHDNGILHRDVKPSNFLVNKTDNSVICDERNMIVKISDVGISRYSQQVSKWTCE</sequence>
<name>A0AAE0SIG6_9BIVA</name>
<dbReference type="Pfam" id="PF00069">
    <property type="entry name" value="Pkinase"/>
    <property type="match status" value="1"/>
</dbReference>
<proteinExistence type="predicted"/>
<comment type="caution">
    <text evidence="3">The sequence shown here is derived from an EMBL/GenBank/DDBJ whole genome shotgun (WGS) entry which is preliminary data.</text>
</comment>
<dbReference type="SMART" id="SM00220">
    <property type="entry name" value="S_TKc"/>
    <property type="match status" value="1"/>
</dbReference>
<dbReference type="PANTHER" id="PTHR23257:SF961">
    <property type="entry name" value="PROTEIN KINASE DOMAIN-CONTAINING PROTEIN"/>
    <property type="match status" value="1"/>
</dbReference>
<organism evidence="3 4">
    <name type="scientific">Potamilus streckersoni</name>
    <dbReference type="NCBI Taxonomy" id="2493646"/>
    <lineage>
        <taxon>Eukaryota</taxon>
        <taxon>Metazoa</taxon>
        <taxon>Spiralia</taxon>
        <taxon>Lophotrochozoa</taxon>
        <taxon>Mollusca</taxon>
        <taxon>Bivalvia</taxon>
        <taxon>Autobranchia</taxon>
        <taxon>Heteroconchia</taxon>
        <taxon>Palaeoheterodonta</taxon>
        <taxon>Unionida</taxon>
        <taxon>Unionoidea</taxon>
        <taxon>Unionidae</taxon>
        <taxon>Ambleminae</taxon>
        <taxon>Lampsilini</taxon>
        <taxon>Potamilus</taxon>
    </lineage>
</organism>
<protein>
    <recommendedName>
        <fullName evidence="2">Protein kinase domain-containing protein</fullName>
    </recommendedName>
</protein>
<dbReference type="GO" id="GO:0005524">
    <property type="term" value="F:ATP binding"/>
    <property type="evidence" value="ECO:0007669"/>
    <property type="project" value="InterPro"/>
</dbReference>
<evidence type="ECO:0000256" key="1">
    <source>
        <dbReference type="SAM" id="Coils"/>
    </source>
</evidence>
<keyword evidence="4" id="KW-1185">Reference proteome</keyword>
<dbReference type="InterPro" id="IPR050167">
    <property type="entry name" value="Ser_Thr_protein_kinase"/>
</dbReference>
<evidence type="ECO:0000313" key="3">
    <source>
        <dbReference type="EMBL" id="KAK3592060.1"/>
    </source>
</evidence>
<accession>A0AAE0SIG6</accession>
<gene>
    <name evidence="3" type="ORF">CHS0354_019316</name>
</gene>
<feature type="domain" description="Protein kinase" evidence="2">
    <location>
        <begin position="450"/>
        <end position="636"/>
    </location>
</feature>
<dbReference type="GO" id="GO:0005737">
    <property type="term" value="C:cytoplasm"/>
    <property type="evidence" value="ECO:0007669"/>
    <property type="project" value="TreeGrafter"/>
</dbReference>
<reference evidence="3" key="3">
    <citation type="submission" date="2023-05" db="EMBL/GenBank/DDBJ databases">
        <authorList>
            <person name="Smith C.H."/>
        </authorList>
    </citation>
    <scope>NUCLEOTIDE SEQUENCE</scope>
    <source>
        <strain evidence="3">CHS0354</strain>
        <tissue evidence="3">Mantle</tissue>
    </source>
</reference>
<dbReference type="PROSITE" id="PS00108">
    <property type="entry name" value="PROTEIN_KINASE_ST"/>
    <property type="match status" value="1"/>
</dbReference>
<evidence type="ECO:0000259" key="2">
    <source>
        <dbReference type="PROSITE" id="PS50011"/>
    </source>
</evidence>
<dbReference type="Gene3D" id="1.10.510.10">
    <property type="entry name" value="Transferase(Phosphotransferase) domain 1"/>
    <property type="match status" value="1"/>
</dbReference>
<dbReference type="InterPro" id="IPR000719">
    <property type="entry name" value="Prot_kinase_dom"/>
</dbReference>
<dbReference type="InterPro" id="IPR008271">
    <property type="entry name" value="Ser/Thr_kinase_AS"/>
</dbReference>
<reference evidence="3" key="2">
    <citation type="journal article" date="2021" name="Genome Biol. Evol.">
        <title>Developing a high-quality reference genome for a parasitic bivalve with doubly uniparental inheritance (Bivalvia: Unionida).</title>
        <authorList>
            <person name="Smith C.H."/>
        </authorList>
    </citation>
    <scope>NUCLEOTIDE SEQUENCE</scope>
    <source>
        <strain evidence="3">CHS0354</strain>
        <tissue evidence="3">Mantle</tissue>
    </source>
</reference>